<sequence>MSNDGSDQQLKVGGTEKEPTNEASYSSDNDTNEREGGLSETATVEASEGPLRLDTLIEYLPTGCCPTSFDAHDKNLYLGTQQGDLLHYFEMETKNYMLVSQTKFDPENSEPIEAIKVLSLIEIALLHTGGSLHFFLLPEFAPVPNMDSIPNVSDFQVIRYSSSSSAYQVQLFGPEGARKATIYKNRIVMSDPVFSKPISHAKISRRSMMASNGGNYELTDLKTKDTFPLFHVSESGGDLKPLIEIYSTDEFLVCCGNSMEESAMGLVVNRQGDISQGTIVFERYPLDVIIDLPLILVDYGKHGIYVYHLELNTEPKIVQKLRCTSSDSRLRLTRTSKVFPVDNLERKQQVVEKLRSVPLTPGTHEFRINQERAHVMDNYEENTSSLIYSSAGIYLLSKEPVVLQINDYDEPTIEKIEIILEEYRRLAYMGSLLKLTMNYLRLLQLFLKVLHRQMIDQEIVMEWCANAFDLDLRIFFNLCGIEVFGDIWVPNGLVNFIHETRGLKLCHKITNFEKQLEAIRSELRNEKFKSLKDKENVFRSIDTAIVKYNVERKLNVNLDQCEPTSYLDILALLKSNKERYNPLMYEIYLRVGDYPNCLSLLKEQKDGTQVGAFIIENLTKLQSSKGYDRNTLQKDIVFLIETQTSGPGRERLMKDITDIMSRSKLDVKDLISIPDKNVTKMAILETLGSNDVSDKHFMIEYYVSKLREVMEKGNLWEFFGALSASYAQDQDYLKPSLKTFLDMKLTSSHECSELLQYGEKLRSLMYADDDRLVFDAVIEKIKLFDIANMLLFFLVKDEDKHLIFERDLLDKLMTYNDFETIDKLATEKDMIKVLKFYLKLESKKDSFMLLKKHLNKHLNTVASTEGLIEVLKLIPNDYGFADIMDPLTLVLVKINTVLTNQELEKALLKHEIREDVELLSRLMEEKDLKN</sequence>
<gene>
    <name evidence="3" type="ORF">LALA0_S02e10462g</name>
</gene>
<dbReference type="HOGENOM" id="CLU_005205_0_0_1"/>
<dbReference type="PROSITE" id="PS50219">
    <property type="entry name" value="CNH"/>
    <property type="match status" value="1"/>
</dbReference>
<dbReference type="EMBL" id="LN736361">
    <property type="protein sequence ID" value="CEP61263.1"/>
    <property type="molecule type" value="Genomic_DNA"/>
</dbReference>
<dbReference type="PANTHER" id="PTHR12894">
    <property type="entry name" value="CNH DOMAIN CONTAINING"/>
    <property type="match status" value="1"/>
</dbReference>
<dbReference type="Proteomes" id="UP000054304">
    <property type="component" value="Unassembled WGS sequence"/>
</dbReference>
<evidence type="ECO:0000313" key="3">
    <source>
        <dbReference type="EMBL" id="CEP61263.1"/>
    </source>
</evidence>
<evidence type="ECO:0000259" key="2">
    <source>
        <dbReference type="PROSITE" id="PS50219"/>
    </source>
</evidence>
<organism evidence="3 4">
    <name type="scientific">Lachancea lanzarotensis</name>
    <dbReference type="NCBI Taxonomy" id="1245769"/>
    <lineage>
        <taxon>Eukaryota</taxon>
        <taxon>Fungi</taxon>
        <taxon>Dikarya</taxon>
        <taxon>Ascomycota</taxon>
        <taxon>Saccharomycotina</taxon>
        <taxon>Saccharomycetes</taxon>
        <taxon>Saccharomycetales</taxon>
        <taxon>Saccharomycetaceae</taxon>
        <taxon>Lachancea</taxon>
    </lineage>
</organism>
<dbReference type="GeneID" id="34684684"/>
<dbReference type="GO" id="GO:0006914">
    <property type="term" value="P:autophagy"/>
    <property type="evidence" value="ECO:0007669"/>
    <property type="project" value="TreeGrafter"/>
</dbReference>
<protein>
    <submittedName>
        <fullName evidence="3">LALA0S02e10462g1_1</fullName>
    </submittedName>
</protein>
<dbReference type="GO" id="GO:0000329">
    <property type="term" value="C:fungal-type vacuole membrane"/>
    <property type="evidence" value="ECO:0007669"/>
    <property type="project" value="TreeGrafter"/>
</dbReference>
<name>A0A0C7N758_9SACH</name>
<evidence type="ECO:0000313" key="4">
    <source>
        <dbReference type="Proteomes" id="UP000054304"/>
    </source>
</evidence>
<reference evidence="3 4" key="1">
    <citation type="submission" date="2014-12" db="EMBL/GenBank/DDBJ databases">
        <authorList>
            <person name="Neuveglise Cecile"/>
        </authorList>
    </citation>
    <scope>NUCLEOTIDE SEQUENCE [LARGE SCALE GENOMIC DNA]</scope>
    <source>
        <strain evidence="3 4">CBS 12615</strain>
    </source>
</reference>
<dbReference type="InterPro" id="IPR001180">
    <property type="entry name" value="CNH_dom"/>
</dbReference>
<proteinExistence type="predicted"/>
<feature type="region of interest" description="Disordered" evidence="1">
    <location>
        <begin position="1"/>
        <end position="47"/>
    </location>
</feature>
<dbReference type="InterPro" id="IPR032914">
    <property type="entry name" value="Vam6/VPS39/TRAP1"/>
</dbReference>
<dbReference type="GO" id="GO:0034058">
    <property type="term" value="P:endosomal vesicle fusion"/>
    <property type="evidence" value="ECO:0007669"/>
    <property type="project" value="TreeGrafter"/>
</dbReference>
<keyword evidence="4" id="KW-1185">Reference proteome</keyword>
<accession>A0A0C7N758</accession>
<dbReference type="AlphaFoldDB" id="A0A0C7N758"/>
<dbReference type="PANTHER" id="PTHR12894:SF28">
    <property type="entry name" value="VACUOLAR PROTEIN SORTING-ASSOCIATED PROTEIN 3"/>
    <property type="match status" value="1"/>
</dbReference>
<feature type="domain" description="CNH" evidence="2">
    <location>
        <begin position="60"/>
        <end position="333"/>
    </location>
</feature>
<evidence type="ECO:0000256" key="1">
    <source>
        <dbReference type="SAM" id="MobiDB-lite"/>
    </source>
</evidence>
<dbReference type="STRING" id="1245769.A0A0C7N758"/>
<dbReference type="RefSeq" id="XP_022627499.1">
    <property type="nucleotide sequence ID" value="XM_022774033.1"/>
</dbReference>
<dbReference type="OrthoDB" id="5325112at2759"/>